<keyword evidence="4 5" id="KW-0472">Membrane</keyword>
<dbReference type="Pfam" id="PF06305">
    <property type="entry name" value="LapA_dom"/>
    <property type="match status" value="1"/>
</dbReference>
<evidence type="ECO:0000313" key="8">
    <source>
        <dbReference type="Proteomes" id="UP001063228"/>
    </source>
</evidence>
<accession>A0ABY6FAY2</accession>
<keyword evidence="8" id="KW-1185">Reference proteome</keyword>
<evidence type="ECO:0000313" key="7">
    <source>
        <dbReference type="EMBL" id="UXZ95018.1"/>
    </source>
</evidence>
<feature type="domain" description="Lipopolysaccharide assembly protein A" evidence="6">
    <location>
        <begin position="26"/>
        <end position="78"/>
    </location>
</feature>
<evidence type="ECO:0000256" key="3">
    <source>
        <dbReference type="ARBA" id="ARBA00022989"/>
    </source>
</evidence>
<evidence type="ECO:0000256" key="5">
    <source>
        <dbReference type="SAM" id="Phobius"/>
    </source>
</evidence>
<keyword evidence="3 5" id="KW-1133">Transmembrane helix</keyword>
<sequence length="80" mass="8642">MHNLKRMLFALLLLAIAAVVVFFVLENQQSVALVLFGWSAPAVPLAIPVLAALLLGLGVGPVLGAYVAMRSKRRMRRSTI</sequence>
<evidence type="ECO:0000256" key="4">
    <source>
        <dbReference type="ARBA" id="ARBA00023136"/>
    </source>
</evidence>
<keyword evidence="2 5" id="KW-0812">Transmembrane</keyword>
<feature type="transmembrane region" description="Helical" evidence="5">
    <location>
        <begin position="7"/>
        <end position="25"/>
    </location>
</feature>
<evidence type="ECO:0000259" key="6">
    <source>
        <dbReference type="Pfam" id="PF06305"/>
    </source>
</evidence>
<reference evidence="7" key="1">
    <citation type="submission" date="2021-08" db="EMBL/GenBank/DDBJ databases">
        <title>Complete genome sequence of Pseudomonas phytophila.</title>
        <authorList>
            <person name="Weir B.S."/>
            <person name="Templeton M.D."/>
            <person name="Arshed S."/>
            <person name="Andersen M.T."/>
            <person name="Jayaraman J."/>
        </authorList>
    </citation>
    <scope>NUCLEOTIDE SEQUENCE</scope>
    <source>
        <strain evidence="7">ICMP 23753</strain>
    </source>
</reference>
<evidence type="ECO:0000256" key="1">
    <source>
        <dbReference type="ARBA" id="ARBA00022475"/>
    </source>
</evidence>
<evidence type="ECO:0000256" key="2">
    <source>
        <dbReference type="ARBA" id="ARBA00022692"/>
    </source>
</evidence>
<name>A0ABY6FAY2_9PSED</name>
<proteinExistence type="predicted"/>
<dbReference type="RefSeq" id="WP_231674995.1">
    <property type="nucleotide sequence ID" value="NZ_CP081201.1"/>
</dbReference>
<dbReference type="InterPro" id="IPR010445">
    <property type="entry name" value="LapA_dom"/>
</dbReference>
<dbReference type="Proteomes" id="UP001063228">
    <property type="component" value="Chromosome"/>
</dbReference>
<dbReference type="EMBL" id="CP081201">
    <property type="protein sequence ID" value="UXZ95018.1"/>
    <property type="molecule type" value="Genomic_DNA"/>
</dbReference>
<protein>
    <submittedName>
        <fullName evidence="7">Lipopolysaccharide assembly protein LapA domain-containing protein</fullName>
    </submittedName>
</protein>
<organism evidence="7 8">
    <name type="scientific">Pseudomonas phytophila</name>
    <dbReference type="NCBI Taxonomy" id="2867264"/>
    <lineage>
        <taxon>Bacteria</taxon>
        <taxon>Pseudomonadati</taxon>
        <taxon>Pseudomonadota</taxon>
        <taxon>Gammaproteobacteria</taxon>
        <taxon>Pseudomonadales</taxon>
        <taxon>Pseudomonadaceae</taxon>
        <taxon>Pseudomonas</taxon>
    </lineage>
</organism>
<gene>
    <name evidence="7" type="ORF">K3169_22135</name>
</gene>
<feature type="transmembrane region" description="Helical" evidence="5">
    <location>
        <begin position="45"/>
        <end position="68"/>
    </location>
</feature>
<keyword evidence="1" id="KW-1003">Cell membrane</keyword>